<protein>
    <submittedName>
        <fullName evidence="2">Uncharacterized protein</fullName>
    </submittedName>
</protein>
<dbReference type="EMBL" id="JARBHB010000015">
    <property type="protein sequence ID" value="KAJ8868182.1"/>
    <property type="molecule type" value="Genomic_DNA"/>
</dbReference>
<keyword evidence="3" id="KW-1185">Reference proteome</keyword>
<evidence type="ECO:0000256" key="1">
    <source>
        <dbReference type="SAM" id="MobiDB-lite"/>
    </source>
</evidence>
<name>A0ABQ9G9N0_9NEOP</name>
<comment type="caution">
    <text evidence="2">The sequence shown here is derived from an EMBL/GenBank/DDBJ whole genome shotgun (WGS) entry which is preliminary data.</text>
</comment>
<gene>
    <name evidence="2" type="ORF">PR048_031991</name>
</gene>
<dbReference type="PANTHER" id="PTHR33198:SF20">
    <property type="entry name" value="RETROTRANSPOSON GAG DOMAIN-CONTAINING PROTEIN"/>
    <property type="match status" value="1"/>
</dbReference>
<dbReference type="PANTHER" id="PTHR33198">
    <property type="entry name" value="ANK_REP_REGION DOMAIN-CONTAINING PROTEIN-RELATED"/>
    <property type="match status" value="1"/>
</dbReference>
<dbReference type="Proteomes" id="UP001159363">
    <property type="component" value="Chromosome 14"/>
</dbReference>
<accession>A0ABQ9G9N0</accession>
<evidence type="ECO:0000313" key="3">
    <source>
        <dbReference type="Proteomes" id="UP001159363"/>
    </source>
</evidence>
<sequence>MVYLGARGNDPDLAEDATSDQERRVSKTKARIFLNAAGEDANDLAATFGLGDNDLDKLIEAFDNYAAPKWNETYVTYVFNQCCQKKGETFHHFRTEAKTLIKSCGYGEQENSILGDRIVTGIRDHLREALLRIDNLKLKHAIRDCRAAERSKMYNKKLTEKEDKQIPLHAVHISNWRSPPLPPPFPWSKF</sequence>
<organism evidence="2 3">
    <name type="scientific">Dryococelus australis</name>
    <dbReference type="NCBI Taxonomy" id="614101"/>
    <lineage>
        <taxon>Eukaryota</taxon>
        <taxon>Metazoa</taxon>
        <taxon>Ecdysozoa</taxon>
        <taxon>Arthropoda</taxon>
        <taxon>Hexapoda</taxon>
        <taxon>Insecta</taxon>
        <taxon>Pterygota</taxon>
        <taxon>Neoptera</taxon>
        <taxon>Polyneoptera</taxon>
        <taxon>Phasmatodea</taxon>
        <taxon>Verophasmatodea</taxon>
        <taxon>Anareolatae</taxon>
        <taxon>Phasmatidae</taxon>
        <taxon>Eurycanthinae</taxon>
        <taxon>Dryococelus</taxon>
    </lineage>
</organism>
<proteinExistence type="predicted"/>
<reference evidence="2 3" key="1">
    <citation type="submission" date="2023-02" db="EMBL/GenBank/DDBJ databases">
        <title>LHISI_Scaffold_Assembly.</title>
        <authorList>
            <person name="Stuart O.P."/>
            <person name="Cleave R."/>
            <person name="Magrath M.J.L."/>
            <person name="Mikheyev A.S."/>
        </authorList>
    </citation>
    <scope>NUCLEOTIDE SEQUENCE [LARGE SCALE GENOMIC DNA]</scope>
    <source>
        <strain evidence="2">Daus_M_001</strain>
        <tissue evidence="2">Leg muscle</tissue>
    </source>
</reference>
<evidence type="ECO:0000313" key="2">
    <source>
        <dbReference type="EMBL" id="KAJ8868182.1"/>
    </source>
</evidence>
<feature type="region of interest" description="Disordered" evidence="1">
    <location>
        <begin position="1"/>
        <end position="22"/>
    </location>
</feature>